<gene>
    <name evidence="7" type="ORF">CVV68_22140</name>
</gene>
<dbReference type="InterPro" id="IPR038720">
    <property type="entry name" value="YprB_RNase_H-like_dom"/>
</dbReference>
<dbReference type="GO" id="GO:0043139">
    <property type="term" value="F:5'-3' DNA helicase activity"/>
    <property type="evidence" value="ECO:0007669"/>
    <property type="project" value="TreeGrafter"/>
</dbReference>
<dbReference type="Pfam" id="PF13087">
    <property type="entry name" value="AAA_12"/>
    <property type="match status" value="1"/>
</dbReference>
<feature type="domain" description="DNA2/NAM7 helicase-like C-terminal" evidence="5">
    <location>
        <begin position="1014"/>
        <end position="1195"/>
    </location>
</feature>
<protein>
    <submittedName>
        <fullName evidence="7">Nuclease</fullName>
    </submittedName>
</protein>
<keyword evidence="3" id="KW-0347">Helicase</keyword>
<dbReference type="EMBL" id="QJVD01000055">
    <property type="protein sequence ID" value="PYI64356.1"/>
    <property type="molecule type" value="Genomic_DNA"/>
</dbReference>
<comment type="caution">
    <text evidence="7">The sequence shown here is derived from an EMBL/GenBank/DDBJ whole genome shotgun (WGS) entry which is preliminary data.</text>
</comment>
<evidence type="ECO:0000256" key="3">
    <source>
        <dbReference type="ARBA" id="ARBA00022806"/>
    </source>
</evidence>
<dbReference type="Pfam" id="PF13604">
    <property type="entry name" value="AAA_30"/>
    <property type="match status" value="1"/>
</dbReference>
<evidence type="ECO:0000256" key="2">
    <source>
        <dbReference type="ARBA" id="ARBA00022801"/>
    </source>
</evidence>
<reference evidence="7 8" key="1">
    <citation type="submission" date="2018-05" db="EMBL/GenBank/DDBJ databases">
        <title>Genetic diversity of glacier-inhabiting Cryobacterium bacteria in China and description of Cryobacterium mengkeensis sp. nov. and Arthrobacter glacialis sp. nov.</title>
        <authorList>
            <person name="Liu Q."/>
            <person name="Xin Y.-H."/>
        </authorList>
    </citation>
    <scope>NUCLEOTIDE SEQUENCE [LARGE SCALE GENOMIC DNA]</scope>
    <source>
        <strain evidence="7 8">LI2</strain>
    </source>
</reference>
<evidence type="ECO:0000256" key="4">
    <source>
        <dbReference type="ARBA" id="ARBA00022840"/>
    </source>
</evidence>
<dbReference type="RefSeq" id="WP_110503152.1">
    <property type="nucleotide sequence ID" value="NZ_QJVD01000055.1"/>
</dbReference>
<dbReference type="InterPro" id="IPR047187">
    <property type="entry name" value="SF1_C_Upf1"/>
</dbReference>
<dbReference type="Pfam" id="PF13482">
    <property type="entry name" value="RNase_H_2"/>
    <property type="match status" value="1"/>
</dbReference>
<keyword evidence="2" id="KW-0378">Hydrolase</keyword>
<dbReference type="GO" id="GO:0016787">
    <property type="term" value="F:hydrolase activity"/>
    <property type="evidence" value="ECO:0007669"/>
    <property type="project" value="UniProtKB-KW"/>
</dbReference>
<dbReference type="CDD" id="cd18808">
    <property type="entry name" value="SF1_C_Upf1"/>
    <property type="match status" value="1"/>
</dbReference>
<dbReference type="PANTHER" id="PTHR43788">
    <property type="entry name" value="DNA2/NAM7 HELICASE FAMILY MEMBER"/>
    <property type="match status" value="1"/>
</dbReference>
<dbReference type="CDD" id="cd17934">
    <property type="entry name" value="DEXXQc_Upf1-like"/>
    <property type="match status" value="1"/>
</dbReference>
<dbReference type="OrthoDB" id="9757917at2"/>
<dbReference type="InterPro" id="IPR019993">
    <property type="entry name" value="RecB_nuclease_TM0106_put"/>
</dbReference>
<dbReference type="PANTHER" id="PTHR43788:SF8">
    <property type="entry name" value="DNA-BINDING PROTEIN SMUBP-2"/>
    <property type="match status" value="1"/>
</dbReference>
<dbReference type="InterPro" id="IPR027417">
    <property type="entry name" value="P-loop_NTPase"/>
</dbReference>
<keyword evidence="8" id="KW-1185">Reference proteome</keyword>
<dbReference type="InterPro" id="IPR050534">
    <property type="entry name" value="Coronavir_polyprotein_1ab"/>
</dbReference>
<evidence type="ECO:0000256" key="1">
    <source>
        <dbReference type="ARBA" id="ARBA00022741"/>
    </source>
</evidence>
<organism evidence="7 8">
    <name type="scientific">Arthrobacter livingstonensis</name>
    <dbReference type="NCBI Taxonomy" id="670078"/>
    <lineage>
        <taxon>Bacteria</taxon>
        <taxon>Bacillati</taxon>
        <taxon>Actinomycetota</taxon>
        <taxon>Actinomycetes</taxon>
        <taxon>Micrococcales</taxon>
        <taxon>Micrococcaceae</taxon>
        <taxon>Arthrobacter</taxon>
    </lineage>
</organism>
<keyword evidence="1" id="KW-0547">Nucleotide-binding</keyword>
<dbReference type="InterPro" id="IPR041679">
    <property type="entry name" value="DNA2/NAM7-like_C"/>
</dbReference>
<keyword evidence="4" id="KW-0067">ATP-binding</keyword>
<evidence type="ECO:0000259" key="6">
    <source>
        <dbReference type="Pfam" id="PF13482"/>
    </source>
</evidence>
<dbReference type="Gene3D" id="3.40.50.300">
    <property type="entry name" value="P-loop containing nucleotide triphosphate hydrolases"/>
    <property type="match status" value="2"/>
</dbReference>
<accession>A0A2V5LRY0</accession>
<dbReference type="SUPFAM" id="SSF52540">
    <property type="entry name" value="P-loop containing nucleoside triphosphate hydrolases"/>
    <property type="match status" value="1"/>
</dbReference>
<evidence type="ECO:0000313" key="7">
    <source>
        <dbReference type="EMBL" id="PYI64356.1"/>
    </source>
</evidence>
<dbReference type="AlphaFoldDB" id="A0A2V5LRY0"/>
<proteinExistence type="predicted"/>
<dbReference type="NCBIfam" id="TIGR03491">
    <property type="entry name" value="TM0106 family RecB-like putative nuclease"/>
    <property type="match status" value="1"/>
</dbReference>
<dbReference type="Proteomes" id="UP000247832">
    <property type="component" value="Unassembled WGS sequence"/>
</dbReference>
<name>A0A2V5LRY0_9MICC</name>
<sequence length="1225" mass="132326">MFLLDSPTSFPAGSAPDDGAAPLVFSASDLVVASECEYRTLRILDEKLGRAARPGFPEDPMLRRAAELGDAYEHKVLQELIAEYGVWDPASGRGAKVVDRAVGPDGRAAPPSWMGLVAKREETLAALRGGADVVFQATFFDGSLVGFADFLVRQEDGSYAVWDTKLARHARVSALLQLAAYGDQLEQYGIPVSPVTTLVLGDRSRSDHPMADLLPVFRERRNNFLALTAAHRAQPSAVQWLQAGITYCGRCDYCTEQVTEHRDLLLVNGMAGSLRRRLMAQGVWTIEALAGLPAAEATGPLVRLRDQARMQLGMENVDGTRDFVTDGAAHTVSFKVLRDSVSRLPKPSVGDIFFDFEGDPLWQDPVTEKWGLEYLFGAIEATVPDRPAASKEVFRPFWAHSREGERVAFVDFLAYVEARRRDHPDMHVYHYAPYEKSALRNLSVLHGVGEDTVDHWLRSGLLVDLLDTVRQSVRISEASYSIKRLEPLYMGGNLRTGEVKDAGASVVAYADYCTARDAGLAGDTKKAAEAGRILASISDYNEYDCLSTLRLRDWLFDIGAAVETGGWTEGSGKLDAFPTVESAYEPTPEEVLLQDYLNGLAQEKGHVFTNDENAIAMVAAAASYHRREDKQFWWGHFDRLDTAVDDWPEERNTFRVHSAELVDDWAKPTPRSNEVRTLRLTGTASEGSDFRPGTRWFGMYGMPLPDGFDGESASRLGRGGDFNFTIVEEDSDPATPELTALVVAEKSTKKMPAHDQFPLAMTPNQPVATKSIREALAVLANTVGGKLPVLPRQPGVEILRKALPRLDDGGPLPSAVETSDGHGPRQVDYIGAITAAVLKLDHSYLAVQGPPGTGKTHVGSHVIANLVARGWKVGVVGQSHAVVENMLRAAIEKAGVDPGRVGKKLAEPHAVAWDTTDDKQFGKLLNGPGGALIGGTAWTMTGANVPAGSLDLLVIDEAGQYSLANTLAVAQASSRLLLLGDPQQLPQVTQGAHPVPVDESALGWLSGGESTLSPEKGYFLTDSWRMHPDLCAAVSHLSYQGRLKSAPAASERRLLGKPAGVETVLVSQSPDSGRENKQSSPEEAAEVVAQAKVHLGLAWTPGAGEPPRPLVQEDILVVAAYNAQVHLVRGTLDAAGLSGVRVGTVDKFQGQEAPVVLVTMACADPTGAPRGMEFLLNRNRINVAVSRGQWRAVIIRSPGLTNFMPSKPAGMAELGAFIGLCNRGV</sequence>
<feature type="domain" description="YprB ribonuclease H-like" evidence="6">
    <location>
        <begin position="352"/>
        <end position="555"/>
    </location>
</feature>
<evidence type="ECO:0000259" key="5">
    <source>
        <dbReference type="Pfam" id="PF13087"/>
    </source>
</evidence>
<dbReference type="GO" id="GO:0005524">
    <property type="term" value="F:ATP binding"/>
    <property type="evidence" value="ECO:0007669"/>
    <property type="project" value="UniProtKB-KW"/>
</dbReference>
<evidence type="ECO:0000313" key="8">
    <source>
        <dbReference type="Proteomes" id="UP000247832"/>
    </source>
</evidence>